<evidence type="ECO:0000313" key="3">
    <source>
        <dbReference type="Proteomes" id="UP000001299"/>
    </source>
</evidence>
<dbReference type="InterPro" id="IPR010982">
    <property type="entry name" value="Lambda_DNA-bd_dom_sf"/>
</dbReference>
<dbReference type="RefSeq" id="WP_013281550.1">
    <property type="nucleotide sequence ID" value="NC_014387.1"/>
</dbReference>
<evidence type="ECO:0000313" key="2">
    <source>
        <dbReference type="EMBL" id="ADL34897.1"/>
    </source>
</evidence>
<dbReference type="HOGENOM" id="CLU_066192_18_1_9"/>
<accession>E0RWY9</accession>
<gene>
    <name evidence="2" type="ordered locus">bpr_I2164</name>
</gene>
<sequence>MLVKSDSEKEKKIVEDIITNDEQLKQQHELFVAEMAFKQEMINARKTLSLTQKDVSRLSGLSQQAVSRIENGASGTISTVIKYLNSLGYTLSIKKNC</sequence>
<dbReference type="Gene3D" id="1.10.260.40">
    <property type="entry name" value="lambda repressor-like DNA-binding domains"/>
    <property type="match status" value="1"/>
</dbReference>
<dbReference type="AlphaFoldDB" id="E0RWY9"/>
<dbReference type="CDD" id="cd00093">
    <property type="entry name" value="HTH_XRE"/>
    <property type="match status" value="1"/>
</dbReference>
<dbReference type="Pfam" id="PF01381">
    <property type="entry name" value="HTH_3"/>
    <property type="match status" value="1"/>
</dbReference>
<protein>
    <submittedName>
        <fullName evidence="2">HTH domain-containing protein</fullName>
    </submittedName>
</protein>
<dbReference type="Proteomes" id="UP000001299">
    <property type="component" value="Chromosome 1"/>
</dbReference>
<name>E0RWY9_BUTPB</name>
<feature type="domain" description="HTH cro/C1-type" evidence="1">
    <location>
        <begin position="41"/>
        <end position="94"/>
    </location>
</feature>
<reference evidence="2 3" key="1">
    <citation type="journal article" date="2010" name="PLoS ONE">
        <title>The glycobiome of the rumen bacterium Butyrivibrio proteoclasticus B316(T) highlights adaptation to a polysaccharide-rich environment.</title>
        <authorList>
            <person name="Kelly W.J."/>
            <person name="Leahy S.C."/>
            <person name="Altermann E."/>
            <person name="Yeoman C.J."/>
            <person name="Dunne J.C."/>
            <person name="Kong Z."/>
            <person name="Pacheco D.M."/>
            <person name="Li D."/>
            <person name="Noel S.J."/>
            <person name="Moon C.D."/>
            <person name="Cookson A.L."/>
            <person name="Attwood G.T."/>
        </authorList>
    </citation>
    <scope>NUCLEOTIDE SEQUENCE [LARGE SCALE GENOMIC DNA]</scope>
    <source>
        <strain evidence="3">ATCC 51982 / DSM 14932 / B316</strain>
    </source>
</reference>
<proteinExistence type="predicted"/>
<dbReference type="GO" id="GO:0003677">
    <property type="term" value="F:DNA binding"/>
    <property type="evidence" value="ECO:0007669"/>
    <property type="project" value="InterPro"/>
</dbReference>
<dbReference type="SUPFAM" id="SSF47413">
    <property type="entry name" value="lambda repressor-like DNA-binding domains"/>
    <property type="match status" value="1"/>
</dbReference>
<keyword evidence="3" id="KW-1185">Reference proteome</keyword>
<evidence type="ECO:0000259" key="1">
    <source>
        <dbReference type="PROSITE" id="PS50943"/>
    </source>
</evidence>
<dbReference type="SMART" id="SM00530">
    <property type="entry name" value="HTH_XRE"/>
    <property type="match status" value="1"/>
</dbReference>
<dbReference type="KEGG" id="bpb:bpr_I2164"/>
<dbReference type="InterPro" id="IPR001387">
    <property type="entry name" value="Cro/C1-type_HTH"/>
</dbReference>
<dbReference type="PROSITE" id="PS50943">
    <property type="entry name" value="HTH_CROC1"/>
    <property type="match status" value="1"/>
</dbReference>
<organism evidence="2 3">
    <name type="scientific">Butyrivibrio proteoclasticus (strain ATCC 51982 / DSM 14932 / B316)</name>
    <name type="common">Clostridium proteoclasticum</name>
    <dbReference type="NCBI Taxonomy" id="515622"/>
    <lineage>
        <taxon>Bacteria</taxon>
        <taxon>Bacillati</taxon>
        <taxon>Bacillota</taxon>
        <taxon>Clostridia</taxon>
        <taxon>Lachnospirales</taxon>
        <taxon>Lachnospiraceae</taxon>
        <taxon>Butyrivibrio</taxon>
    </lineage>
</organism>
<dbReference type="STRING" id="515622.bpr_I2164"/>
<dbReference type="EMBL" id="CP001810">
    <property type="protein sequence ID" value="ADL34897.1"/>
    <property type="molecule type" value="Genomic_DNA"/>
</dbReference>
<dbReference type="eggNOG" id="COG3620">
    <property type="taxonomic scope" value="Bacteria"/>
</dbReference>